<sequence>KSEIRALREKEEAEQKQREIEERRKREAEELAKRHKELASQPPALPAVREEDDIFVVEFGETELHRQAAVKS</sequence>
<evidence type="ECO:0000313" key="2">
    <source>
        <dbReference type="EMBL" id="CAF4854325.1"/>
    </source>
</evidence>
<accession>A0A821SG54</accession>
<organism evidence="2 3">
    <name type="scientific">Rotaria socialis</name>
    <dbReference type="NCBI Taxonomy" id="392032"/>
    <lineage>
        <taxon>Eukaryota</taxon>
        <taxon>Metazoa</taxon>
        <taxon>Spiralia</taxon>
        <taxon>Gnathifera</taxon>
        <taxon>Rotifera</taxon>
        <taxon>Eurotatoria</taxon>
        <taxon>Bdelloidea</taxon>
        <taxon>Philodinida</taxon>
        <taxon>Philodinidae</taxon>
        <taxon>Rotaria</taxon>
    </lineage>
</organism>
<name>A0A821SG54_9BILA</name>
<dbReference type="EMBL" id="CAJOBP010061925">
    <property type="protein sequence ID" value="CAF4854325.1"/>
    <property type="molecule type" value="Genomic_DNA"/>
</dbReference>
<feature type="region of interest" description="Disordered" evidence="1">
    <location>
        <begin position="1"/>
        <end position="24"/>
    </location>
</feature>
<dbReference type="Proteomes" id="UP000663873">
    <property type="component" value="Unassembled WGS sequence"/>
</dbReference>
<keyword evidence="3" id="KW-1185">Reference proteome</keyword>
<feature type="non-terminal residue" evidence="2">
    <location>
        <position position="1"/>
    </location>
</feature>
<evidence type="ECO:0000256" key="1">
    <source>
        <dbReference type="SAM" id="MobiDB-lite"/>
    </source>
</evidence>
<evidence type="ECO:0000313" key="3">
    <source>
        <dbReference type="Proteomes" id="UP000663873"/>
    </source>
</evidence>
<reference evidence="2" key="1">
    <citation type="submission" date="2021-02" db="EMBL/GenBank/DDBJ databases">
        <authorList>
            <person name="Nowell W R."/>
        </authorList>
    </citation>
    <scope>NUCLEOTIDE SEQUENCE</scope>
</reference>
<protein>
    <submittedName>
        <fullName evidence="2">Uncharacterized protein</fullName>
    </submittedName>
</protein>
<dbReference type="AlphaFoldDB" id="A0A821SG54"/>
<proteinExistence type="predicted"/>
<comment type="caution">
    <text evidence="2">The sequence shown here is derived from an EMBL/GenBank/DDBJ whole genome shotgun (WGS) entry which is preliminary data.</text>
</comment>
<gene>
    <name evidence="2" type="ORF">UJA718_LOCUS43608</name>
</gene>